<evidence type="ECO:0000313" key="1">
    <source>
        <dbReference type="EMBL" id="KZP29146.1"/>
    </source>
</evidence>
<name>A0A166S8K1_9AGAM</name>
<reference evidence="1 2" key="1">
    <citation type="journal article" date="2016" name="Mol. Biol. Evol.">
        <title>Comparative Genomics of Early-Diverging Mushroom-Forming Fungi Provides Insights into the Origins of Lignocellulose Decay Capabilities.</title>
        <authorList>
            <person name="Nagy L.G."/>
            <person name="Riley R."/>
            <person name="Tritt A."/>
            <person name="Adam C."/>
            <person name="Daum C."/>
            <person name="Floudas D."/>
            <person name="Sun H."/>
            <person name="Yadav J.S."/>
            <person name="Pangilinan J."/>
            <person name="Larsson K.H."/>
            <person name="Matsuura K."/>
            <person name="Barry K."/>
            <person name="Labutti K."/>
            <person name="Kuo R."/>
            <person name="Ohm R.A."/>
            <person name="Bhattacharya S.S."/>
            <person name="Shirouzu T."/>
            <person name="Yoshinaga Y."/>
            <person name="Martin F.M."/>
            <person name="Grigoriev I.V."/>
            <person name="Hibbett D.S."/>
        </authorList>
    </citation>
    <scope>NUCLEOTIDE SEQUENCE [LARGE SCALE GENOMIC DNA]</scope>
    <source>
        <strain evidence="1 2">CBS 109695</strain>
    </source>
</reference>
<sequence>MTQDQFYPARSFEQQGGFVEYAMFLMHRDLAVPITSETNPAPREYMEWALAGQHGFPIQLPPWVKNTTVLVNGGSTVVIVLTTTSATVPVMPAAAVAPVPV</sequence>
<keyword evidence="2" id="KW-1185">Reference proteome</keyword>
<gene>
    <name evidence="1" type="ORF">FIBSPDRAFT_947145</name>
</gene>
<proteinExistence type="predicted"/>
<accession>A0A166S8K1</accession>
<organism evidence="1 2">
    <name type="scientific">Athelia psychrophila</name>
    <dbReference type="NCBI Taxonomy" id="1759441"/>
    <lineage>
        <taxon>Eukaryota</taxon>
        <taxon>Fungi</taxon>
        <taxon>Dikarya</taxon>
        <taxon>Basidiomycota</taxon>
        <taxon>Agaricomycotina</taxon>
        <taxon>Agaricomycetes</taxon>
        <taxon>Agaricomycetidae</taxon>
        <taxon>Atheliales</taxon>
        <taxon>Atheliaceae</taxon>
        <taxon>Athelia</taxon>
    </lineage>
</organism>
<evidence type="ECO:0000313" key="2">
    <source>
        <dbReference type="Proteomes" id="UP000076532"/>
    </source>
</evidence>
<dbReference type="EMBL" id="KV417500">
    <property type="protein sequence ID" value="KZP29146.1"/>
    <property type="molecule type" value="Genomic_DNA"/>
</dbReference>
<dbReference type="AlphaFoldDB" id="A0A166S8K1"/>
<dbReference type="Proteomes" id="UP000076532">
    <property type="component" value="Unassembled WGS sequence"/>
</dbReference>
<protein>
    <submittedName>
        <fullName evidence="1">Uncharacterized protein</fullName>
    </submittedName>
</protein>